<evidence type="ECO:0000313" key="2">
    <source>
        <dbReference type="EMBL" id="GLQ02666.1"/>
    </source>
</evidence>
<dbReference type="AlphaFoldDB" id="A0AA37S2S3"/>
<name>A0AA37S2S3_9GAMM</name>
<dbReference type="InterPro" id="IPR032750">
    <property type="entry name" value="TnsD_C"/>
</dbReference>
<evidence type="ECO:0000313" key="3">
    <source>
        <dbReference type="Proteomes" id="UP001161408"/>
    </source>
</evidence>
<comment type="caution">
    <text evidence="2">The sequence shown here is derived from an EMBL/GenBank/DDBJ whole genome shotgun (WGS) entry which is preliminary data.</text>
</comment>
<feature type="domain" description="Transposon Tn7 transposition protein TnsD C-terminal" evidence="1">
    <location>
        <begin position="81"/>
        <end position="213"/>
    </location>
</feature>
<reference evidence="2" key="1">
    <citation type="journal article" date="2014" name="Int. J. Syst. Evol. Microbiol.">
        <title>Complete genome sequence of Corynebacterium casei LMG S-19264T (=DSM 44701T), isolated from a smear-ripened cheese.</title>
        <authorList>
            <consortium name="US DOE Joint Genome Institute (JGI-PGF)"/>
            <person name="Walter F."/>
            <person name="Albersmeier A."/>
            <person name="Kalinowski J."/>
            <person name="Ruckert C."/>
        </authorList>
    </citation>
    <scope>NUCLEOTIDE SEQUENCE</scope>
    <source>
        <strain evidence="2">NBRC 103034</strain>
    </source>
</reference>
<gene>
    <name evidence="2" type="ORF">GCM10007914_15470</name>
</gene>
<evidence type="ECO:0000259" key="1">
    <source>
        <dbReference type="Pfam" id="PF15978"/>
    </source>
</evidence>
<organism evidence="2 3">
    <name type="scientific">Pseudoalteromonas tetraodonis GFC</name>
    <dbReference type="NCBI Taxonomy" id="1315271"/>
    <lineage>
        <taxon>Bacteria</taxon>
        <taxon>Pseudomonadati</taxon>
        <taxon>Pseudomonadota</taxon>
        <taxon>Gammaproteobacteria</taxon>
        <taxon>Alteromonadales</taxon>
        <taxon>Pseudoalteromonadaceae</taxon>
        <taxon>Pseudoalteromonas</taxon>
    </lineage>
</organism>
<accession>A0AA37S2S3</accession>
<keyword evidence="3" id="KW-1185">Reference proteome</keyword>
<protein>
    <recommendedName>
        <fullName evidence="1">Transposon Tn7 transposition protein TnsD C-terminal domain-containing protein</fullName>
    </recommendedName>
</protein>
<dbReference type="Pfam" id="PF15978">
    <property type="entry name" value="TnsD"/>
    <property type="match status" value="1"/>
</dbReference>
<reference evidence="2" key="2">
    <citation type="submission" date="2023-01" db="EMBL/GenBank/DDBJ databases">
        <title>Draft genome sequence of Pseudoalteromonas tetraodonis strain NBRC 103034.</title>
        <authorList>
            <person name="Sun Q."/>
            <person name="Mori K."/>
        </authorList>
    </citation>
    <scope>NUCLEOTIDE SEQUENCE</scope>
    <source>
        <strain evidence="2">NBRC 103034</strain>
    </source>
</reference>
<dbReference type="EMBL" id="BSNE01000011">
    <property type="protein sequence ID" value="GLQ02666.1"/>
    <property type="molecule type" value="Genomic_DNA"/>
</dbReference>
<proteinExistence type="predicted"/>
<dbReference type="Proteomes" id="UP001161408">
    <property type="component" value="Unassembled WGS sequence"/>
</dbReference>
<sequence>MSKGNYVDYLKIKSAILKAWPLFWLSAMNLVPSESESSWLHCITRKHRRSFSYLEHLVFIYALKGESANIIEILRCVKLIQLGKELTYKGCTHTDRELKGYKKDWYNLVKTRGTKIARTGNGAAIYAWLYRHDKGWLLKVNLRYKQPIPYINTRVDWHKRDVQLIRQLVEIRDLYLYDLEGPRRSQKWYLSHLDKGTSIEKQFNKLSLTAEFLRRYSEDVSDYQIRRLTYTLKNSDDMSLPRWLVLRKSGLNDVRITEVASRFLSCFYPDS</sequence>